<feature type="domain" description="C2H2-type" evidence="10">
    <location>
        <begin position="364"/>
        <end position="391"/>
    </location>
</feature>
<protein>
    <submittedName>
        <fullName evidence="12">Uncharacterized protein</fullName>
    </submittedName>
</protein>
<dbReference type="SUPFAM" id="SSF57667">
    <property type="entry name" value="beta-beta-alpha zinc fingers"/>
    <property type="match status" value="5"/>
</dbReference>
<evidence type="ECO:0000313" key="13">
    <source>
        <dbReference type="Proteomes" id="UP000694559"/>
    </source>
</evidence>
<evidence type="ECO:0000259" key="11">
    <source>
        <dbReference type="PROSITE" id="PS50804"/>
    </source>
</evidence>
<dbReference type="Proteomes" id="UP000694559">
    <property type="component" value="Unplaced"/>
</dbReference>
<dbReference type="FunFam" id="3.30.160.60:FF:001808">
    <property type="entry name" value="Uncharacterized protein"/>
    <property type="match status" value="2"/>
</dbReference>
<dbReference type="PANTHER" id="PTHR23235:SF142">
    <property type="entry name" value="ZINC FINGER PROTEIN 384"/>
    <property type="match status" value="1"/>
</dbReference>
<reference evidence="12" key="1">
    <citation type="submission" date="2025-08" db="UniProtKB">
        <authorList>
            <consortium name="Ensembl"/>
        </authorList>
    </citation>
    <scope>IDENTIFICATION</scope>
</reference>
<feature type="domain" description="SCAN box" evidence="11">
    <location>
        <begin position="41"/>
        <end position="107"/>
    </location>
</feature>
<dbReference type="AlphaFoldDB" id="A0A8C6VAJ4"/>
<evidence type="ECO:0000256" key="4">
    <source>
        <dbReference type="ARBA" id="ARBA00022737"/>
    </source>
</evidence>
<keyword evidence="4" id="KW-0677">Repeat</keyword>
<reference evidence="12" key="2">
    <citation type="submission" date="2025-09" db="UniProtKB">
        <authorList>
            <consortium name="Ensembl"/>
        </authorList>
    </citation>
    <scope>IDENTIFICATION</scope>
</reference>
<feature type="region of interest" description="Disordered" evidence="9">
    <location>
        <begin position="1"/>
        <end position="23"/>
    </location>
</feature>
<comment type="similarity">
    <text evidence="2">Belongs to the krueppel C2H2-type zinc-finger protein family.</text>
</comment>
<evidence type="ECO:0000256" key="7">
    <source>
        <dbReference type="ARBA" id="ARBA00023242"/>
    </source>
</evidence>
<keyword evidence="13" id="KW-1185">Reference proteome</keyword>
<feature type="domain" description="C2H2-type" evidence="10">
    <location>
        <begin position="280"/>
        <end position="307"/>
    </location>
</feature>
<dbReference type="GO" id="GO:0005634">
    <property type="term" value="C:nucleus"/>
    <property type="evidence" value="ECO:0007669"/>
    <property type="project" value="UniProtKB-SubCell"/>
</dbReference>
<feature type="domain" description="C2H2-type" evidence="10">
    <location>
        <begin position="392"/>
        <end position="419"/>
    </location>
</feature>
<dbReference type="InterPro" id="IPR036236">
    <property type="entry name" value="Znf_C2H2_sf"/>
</dbReference>
<dbReference type="Gene3D" id="3.30.160.60">
    <property type="entry name" value="Classic Zinc Finger"/>
    <property type="match status" value="9"/>
</dbReference>
<dbReference type="FunFam" id="3.30.160.60:FF:001997">
    <property type="entry name" value="Uncharacterized protein"/>
    <property type="match status" value="1"/>
</dbReference>
<dbReference type="InterPro" id="IPR013087">
    <property type="entry name" value="Znf_C2H2_type"/>
</dbReference>
<dbReference type="PANTHER" id="PTHR23235">
    <property type="entry name" value="KRUEPPEL-LIKE TRANSCRIPTION FACTOR"/>
    <property type="match status" value="1"/>
</dbReference>
<feature type="domain" description="C2H2-type" evidence="10">
    <location>
        <begin position="308"/>
        <end position="335"/>
    </location>
</feature>
<feature type="domain" description="C2H2-type" evidence="10">
    <location>
        <begin position="504"/>
        <end position="531"/>
    </location>
</feature>
<dbReference type="Pfam" id="PF02023">
    <property type="entry name" value="SCAN"/>
    <property type="match status" value="1"/>
</dbReference>
<dbReference type="PROSITE" id="PS00028">
    <property type="entry name" value="ZINC_FINGER_C2H2_1"/>
    <property type="match status" value="9"/>
</dbReference>
<dbReference type="PROSITE" id="PS50157">
    <property type="entry name" value="ZINC_FINGER_C2H2_2"/>
    <property type="match status" value="9"/>
</dbReference>
<dbReference type="FunFam" id="3.30.160.60:FF:000052">
    <property type="entry name" value="zinc finger protein 546 isoform X1"/>
    <property type="match status" value="1"/>
</dbReference>
<dbReference type="Ensembl" id="ENSNNAT00000001475.1">
    <property type="protein sequence ID" value="ENSNNAP00000001401.1"/>
    <property type="gene ID" value="ENSNNAG00000000989.1"/>
</dbReference>
<feature type="domain" description="C2H2-type" evidence="10">
    <location>
        <begin position="336"/>
        <end position="363"/>
    </location>
</feature>
<dbReference type="GeneTree" id="ENSGT00940000161437"/>
<evidence type="ECO:0000256" key="5">
    <source>
        <dbReference type="ARBA" id="ARBA00022771"/>
    </source>
</evidence>
<evidence type="ECO:0000256" key="2">
    <source>
        <dbReference type="ARBA" id="ARBA00006991"/>
    </source>
</evidence>
<evidence type="ECO:0000256" key="1">
    <source>
        <dbReference type="ARBA" id="ARBA00004123"/>
    </source>
</evidence>
<dbReference type="InterPro" id="IPR003309">
    <property type="entry name" value="SCAN_dom"/>
</dbReference>
<dbReference type="FunFam" id="3.30.160.60:FF:000557">
    <property type="entry name" value="zinc finger and SCAN domain-containing protein 29"/>
    <property type="match status" value="1"/>
</dbReference>
<dbReference type="GO" id="GO:0008270">
    <property type="term" value="F:zinc ion binding"/>
    <property type="evidence" value="ECO:0007669"/>
    <property type="project" value="UniProtKB-KW"/>
</dbReference>
<sequence>MHEEYPVEEGQRQVSRPETTREKIRPKNLEEEVAGLHEQCQCFRDFRYEEAKGPRELCSQLHQLCAQWLKPERITKAEMLDLVILEQFVAILPLEMKSWVQECEPETKLQGLIQTERTMLLPAKVPVPLYFLYILWEGQSPPSLTPELPLLGDGQENKTNEKARMFPLQEVKNEGQEEMFQNMWRPEEGEDNRPSNRDEMFSTTLNMETQDLQTQEHQKRKKKGENSGYGEQFKDKPDRNKDCRILTKAKACERRDRVKSYYENFPLALYKSISTENKPYQCAECGKTFSHSSSLTSHKRIHTGEKPYKCSECGKSFRRNTDLTSHKRVHTGEKPFKCTECGKGFTMSSNLTLHKRIHTGEKPFQCMECGKSFIQRGHLTCHMRIHTGEKPYMCVECGKTFRWSSHLPNHMRIHTGEKPYNCADCGRCFRDRSAFQAHRRIHTGEKSLKCTECGKTFRGSTDLTIHKRIHTGEKPYKCLECGKSFIRSSHLSSHKNIHPGEKPFKCLECGKSFTQSCYLTYHKRIHTGEKPYKCLDESSLFLR</sequence>
<dbReference type="InterPro" id="IPR038269">
    <property type="entry name" value="SCAN_sf"/>
</dbReference>
<feature type="region of interest" description="Disordered" evidence="9">
    <location>
        <begin position="209"/>
        <end position="238"/>
    </location>
</feature>
<dbReference type="FunFam" id="3.30.160.60:FF:001730">
    <property type="entry name" value="zinc finger protein 660"/>
    <property type="match status" value="1"/>
</dbReference>
<dbReference type="GO" id="GO:0000978">
    <property type="term" value="F:RNA polymerase II cis-regulatory region sequence-specific DNA binding"/>
    <property type="evidence" value="ECO:0007669"/>
    <property type="project" value="TreeGrafter"/>
</dbReference>
<organism evidence="12 13">
    <name type="scientific">Naja naja</name>
    <name type="common">Indian cobra</name>
    <dbReference type="NCBI Taxonomy" id="35670"/>
    <lineage>
        <taxon>Eukaryota</taxon>
        <taxon>Metazoa</taxon>
        <taxon>Chordata</taxon>
        <taxon>Craniata</taxon>
        <taxon>Vertebrata</taxon>
        <taxon>Euteleostomi</taxon>
        <taxon>Lepidosauria</taxon>
        <taxon>Squamata</taxon>
        <taxon>Bifurcata</taxon>
        <taxon>Unidentata</taxon>
        <taxon>Episquamata</taxon>
        <taxon>Toxicofera</taxon>
        <taxon>Serpentes</taxon>
        <taxon>Colubroidea</taxon>
        <taxon>Elapidae</taxon>
        <taxon>Elapinae</taxon>
        <taxon>Naja</taxon>
    </lineage>
</organism>
<dbReference type="OrthoDB" id="9005750at2759"/>
<feature type="compositionally biased region" description="Basic and acidic residues" evidence="9">
    <location>
        <begin position="1"/>
        <end position="11"/>
    </location>
</feature>
<feature type="domain" description="C2H2-type" evidence="10">
    <location>
        <begin position="448"/>
        <end position="475"/>
    </location>
</feature>
<keyword evidence="5 8" id="KW-0863">Zinc-finger</keyword>
<dbReference type="SUPFAM" id="SSF47353">
    <property type="entry name" value="Retrovirus capsid dimerization domain-like"/>
    <property type="match status" value="1"/>
</dbReference>
<dbReference type="GO" id="GO:0000981">
    <property type="term" value="F:DNA-binding transcription factor activity, RNA polymerase II-specific"/>
    <property type="evidence" value="ECO:0007669"/>
    <property type="project" value="TreeGrafter"/>
</dbReference>
<keyword evidence="6" id="KW-0862">Zinc</keyword>
<evidence type="ECO:0000256" key="9">
    <source>
        <dbReference type="SAM" id="MobiDB-lite"/>
    </source>
</evidence>
<evidence type="ECO:0000313" key="12">
    <source>
        <dbReference type="Ensembl" id="ENSNNAP00000001401.1"/>
    </source>
</evidence>
<proteinExistence type="inferred from homology"/>
<dbReference type="PROSITE" id="PS50804">
    <property type="entry name" value="SCAN_BOX"/>
    <property type="match status" value="1"/>
</dbReference>
<keyword evidence="3" id="KW-0479">Metal-binding</keyword>
<dbReference type="SMART" id="SM00431">
    <property type="entry name" value="SCAN"/>
    <property type="match status" value="1"/>
</dbReference>
<evidence type="ECO:0000256" key="8">
    <source>
        <dbReference type="PROSITE-ProRule" id="PRU00042"/>
    </source>
</evidence>
<dbReference type="FunFam" id="3.30.160.60:FF:001158">
    <property type="entry name" value="zinc finger protein 22"/>
    <property type="match status" value="1"/>
</dbReference>
<accession>A0A8C6VAJ4</accession>
<dbReference type="OMA" id="YQSVLIR"/>
<evidence type="ECO:0000259" key="10">
    <source>
        <dbReference type="PROSITE" id="PS50157"/>
    </source>
</evidence>
<evidence type="ECO:0000256" key="3">
    <source>
        <dbReference type="ARBA" id="ARBA00022723"/>
    </source>
</evidence>
<dbReference type="Pfam" id="PF00096">
    <property type="entry name" value="zf-C2H2"/>
    <property type="match status" value="9"/>
</dbReference>
<dbReference type="Gene3D" id="1.10.4020.10">
    <property type="entry name" value="DNA breaking-rejoining enzymes"/>
    <property type="match status" value="1"/>
</dbReference>
<evidence type="ECO:0000256" key="6">
    <source>
        <dbReference type="ARBA" id="ARBA00022833"/>
    </source>
</evidence>
<dbReference type="FunFam" id="3.30.160.60:FF:002343">
    <property type="entry name" value="Zinc finger protein 33A"/>
    <property type="match status" value="2"/>
</dbReference>
<comment type="subcellular location">
    <subcellularLocation>
        <location evidence="1">Nucleus</location>
    </subcellularLocation>
</comment>
<keyword evidence="7" id="KW-0539">Nucleus</keyword>
<feature type="domain" description="C2H2-type" evidence="10">
    <location>
        <begin position="476"/>
        <end position="503"/>
    </location>
</feature>
<name>A0A8C6VAJ4_NAJNA</name>
<feature type="domain" description="C2H2-type" evidence="10">
    <location>
        <begin position="420"/>
        <end position="447"/>
    </location>
</feature>
<dbReference type="SMART" id="SM00355">
    <property type="entry name" value="ZnF_C2H2"/>
    <property type="match status" value="9"/>
</dbReference>